<dbReference type="RefSeq" id="WP_100314561.1">
    <property type="nucleotide sequence ID" value="NZ_PGFG01000001.1"/>
</dbReference>
<proteinExistence type="predicted"/>
<keyword evidence="2" id="KW-1185">Reference proteome</keyword>
<dbReference type="EMBL" id="PGFG01000001">
    <property type="protein sequence ID" value="PJJ76029.1"/>
    <property type="molecule type" value="Genomic_DNA"/>
</dbReference>
<dbReference type="SUPFAM" id="SSF102588">
    <property type="entry name" value="LmbE-like"/>
    <property type="match status" value="1"/>
</dbReference>
<accession>A0A2M9CVV2</accession>
<dbReference type="InterPro" id="IPR003737">
    <property type="entry name" value="GlcNAc_PI_deacetylase-related"/>
</dbReference>
<dbReference type="GO" id="GO:0016811">
    <property type="term" value="F:hydrolase activity, acting on carbon-nitrogen (but not peptide) bonds, in linear amides"/>
    <property type="evidence" value="ECO:0007669"/>
    <property type="project" value="TreeGrafter"/>
</dbReference>
<gene>
    <name evidence="1" type="ORF">BXY57_1625</name>
</gene>
<dbReference type="NCBIfam" id="TIGR04001">
    <property type="entry name" value="thiol_BshB1"/>
    <property type="match status" value="1"/>
</dbReference>
<evidence type="ECO:0000313" key="2">
    <source>
        <dbReference type="Proteomes" id="UP000230000"/>
    </source>
</evidence>
<dbReference type="Pfam" id="PF02585">
    <property type="entry name" value="PIG-L"/>
    <property type="match status" value="1"/>
</dbReference>
<dbReference type="AlphaFoldDB" id="A0A2M9CVV2"/>
<protein>
    <submittedName>
        <fullName evidence="1">Bacillithiol biosynthesis deacetylase BshB1</fullName>
    </submittedName>
</protein>
<dbReference type="InterPro" id="IPR024078">
    <property type="entry name" value="LmbE-like_dom_sf"/>
</dbReference>
<dbReference type="GO" id="GO:0071793">
    <property type="term" value="P:bacillithiol biosynthetic process"/>
    <property type="evidence" value="ECO:0007669"/>
    <property type="project" value="InterPro"/>
</dbReference>
<comment type="caution">
    <text evidence="1">The sequence shown here is derived from an EMBL/GenBank/DDBJ whole genome shotgun (WGS) entry which is preliminary data.</text>
</comment>
<dbReference type="InterPro" id="IPR023842">
    <property type="entry name" value="Bacillithiol_biosynth_BshB1"/>
</dbReference>
<dbReference type="PANTHER" id="PTHR12993:SF30">
    <property type="entry name" value="N-ACETYL-ALPHA-D-GLUCOSAMINYL L-MALATE DEACETYLASE 1"/>
    <property type="match status" value="1"/>
</dbReference>
<organism evidence="1 2">
    <name type="scientific">Thermoflavifilum aggregans</name>
    <dbReference type="NCBI Taxonomy" id="454188"/>
    <lineage>
        <taxon>Bacteria</taxon>
        <taxon>Pseudomonadati</taxon>
        <taxon>Bacteroidota</taxon>
        <taxon>Chitinophagia</taxon>
        <taxon>Chitinophagales</taxon>
        <taxon>Chitinophagaceae</taxon>
        <taxon>Thermoflavifilum</taxon>
    </lineage>
</organism>
<reference evidence="1 2" key="1">
    <citation type="submission" date="2017-11" db="EMBL/GenBank/DDBJ databases">
        <title>Genomic Encyclopedia of Archaeal and Bacterial Type Strains, Phase II (KMG-II): From Individual Species to Whole Genera.</title>
        <authorList>
            <person name="Goeker M."/>
        </authorList>
    </citation>
    <scope>NUCLEOTIDE SEQUENCE [LARGE SCALE GENOMIC DNA]</scope>
    <source>
        <strain evidence="1 2">DSM 27268</strain>
    </source>
</reference>
<name>A0A2M9CVV2_9BACT</name>
<dbReference type="Proteomes" id="UP000230000">
    <property type="component" value="Unassembled WGS sequence"/>
</dbReference>
<dbReference type="OrthoDB" id="9778719at2"/>
<dbReference type="Gene3D" id="3.40.50.10320">
    <property type="entry name" value="LmbE-like"/>
    <property type="match status" value="1"/>
</dbReference>
<sequence length="243" mass="27656">MQAEIHKLDILAIAAHPDDVELSCAGTLMVHVQMGHRVGILDLTAGELGTRGTPEIRAAEARKATEIMGIEVRENVGLPDGFFRNDQEHQLRLIPFIRHFQPDIVLTNAERDRHPDHGRAAQLVEDSCFLSGLRKIETHWKGHPQQPWRPAHIWHFIQDQDLEPDFIVDISPVMDKKLEAIRAFASQFLASPDDPLQTYISTPAFFDHIVHRAQMWGYRIGRPYGEGFTSRKKLGVSHLKVFL</sequence>
<dbReference type="PANTHER" id="PTHR12993">
    <property type="entry name" value="N-ACETYLGLUCOSAMINYL-PHOSPHATIDYLINOSITOL DE-N-ACETYLASE-RELATED"/>
    <property type="match status" value="1"/>
</dbReference>
<dbReference type="GO" id="GO:0019213">
    <property type="term" value="F:deacetylase activity"/>
    <property type="evidence" value="ECO:0007669"/>
    <property type="project" value="InterPro"/>
</dbReference>
<evidence type="ECO:0000313" key="1">
    <source>
        <dbReference type="EMBL" id="PJJ76029.1"/>
    </source>
</evidence>